<evidence type="ECO:0000256" key="1">
    <source>
        <dbReference type="ARBA" id="ARBA00005862"/>
    </source>
</evidence>
<dbReference type="EMBL" id="CM000131">
    <property type="protein sequence ID" value="EEC81120.1"/>
    <property type="molecule type" value="Genomic_DNA"/>
</dbReference>
<dbReference type="SUPFAM" id="SSF48173">
    <property type="entry name" value="Cryptochrome/photolyase FAD-binding domain"/>
    <property type="match status" value="1"/>
</dbReference>
<dbReference type="PRINTS" id="PR00147">
    <property type="entry name" value="DNAPHOTLYASE"/>
</dbReference>
<dbReference type="Gene3D" id="1.10.579.10">
    <property type="entry name" value="DNA Cyclobutane Dipyrimidine Photolyase, subunit A, domain 3"/>
    <property type="match status" value="1"/>
</dbReference>
<feature type="domain" description="Cryptochrome/DNA photolyase FAD-binding" evidence="5">
    <location>
        <begin position="69"/>
        <end position="133"/>
    </location>
</feature>
<dbReference type="InterPro" id="IPR005101">
    <property type="entry name" value="Cryptochr/Photolyase_FAD-bd"/>
</dbReference>
<gene>
    <name evidence="6" type="ORF">OsI_23997</name>
</gene>
<dbReference type="AlphaFoldDB" id="B8B103"/>
<dbReference type="InterPro" id="IPR002081">
    <property type="entry name" value="Cryptochrome/DNA_photolyase_1"/>
</dbReference>
<accession>B8B103</accession>
<evidence type="ECO:0000259" key="5">
    <source>
        <dbReference type="Pfam" id="PF03441"/>
    </source>
</evidence>
<dbReference type="InterPro" id="IPR036134">
    <property type="entry name" value="Crypto/Photolyase_FAD-like_sf"/>
</dbReference>
<evidence type="ECO:0000313" key="7">
    <source>
        <dbReference type="Proteomes" id="UP000007015"/>
    </source>
</evidence>
<dbReference type="GO" id="GO:0003677">
    <property type="term" value="F:DNA binding"/>
    <property type="evidence" value="ECO:0007669"/>
    <property type="project" value="TreeGrafter"/>
</dbReference>
<dbReference type="GO" id="GO:0000719">
    <property type="term" value="P:photoreactive repair"/>
    <property type="evidence" value="ECO:0007669"/>
    <property type="project" value="TreeGrafter"/>
</dbReference>
<proteinExistence type="inferred from homology"/>
<feature type="binding site" evidence="4">
    <location>
        <begin position="118"/>
        <end position="120"/>
    </location>
    <ligand>
        <name>FAD</name>
        <dbReference type="ChEBI" id="CHEBI:57692"/>
    </ligand>
</feature>
<evidence type="ECO:0000256" key="3">
    <source>
        <dbReference type="ARBA" id="ARBA00022827"/>
    </source>
</evidence>
<dbReference type="GO" id="GO:0071949">
    <property type="term" value="F:FAD binding"/>
    <property type="evidence" value="ECO:0007669"/>
    <property type="project" value="TreeGrafter"/>
</dbReference>
<dbReference type="PANTHER" id="PTHR11455:SF22">
    <property type="entry name" value="CRYPTOCHROME DASH"/>
    <property type="match status" value="1"/>
</dbReference>
<reference evidence="6 7" key="1">
    <citation type="journal article" date="2005" name="PLoS Biol.">
        <title>The genomes of Oryza sativa: a history of duplications.</title>
        <authorList>
            <person name="Yu J."/>
            <person name="Wang J."/>
            <person name="Lin W."/>
            <person name="Li S."/>
            <person name="Li H."/>
            <person name="Zhou J."/>
            <person name="Ni P."/>
            <person name="Dong W."/>
            <person name="Hu S."/>
            <person name="Zeng C."/>
            <person name="Zhang J."/>
            <person name="Zhang Y."/>
            <person name="Li R."/>
            <person name="Xu Z."/>
            <person name="Li S."/>
            <person name="Li X."/>
            <person name="Zheng H."/>
            <person name="Cong L."/>
            <person name="Lin L."/>
            <person name="Yin J."/>
            <person name="Geng J."/>
            <person name="Li G."/>
            <person name="Shi J."/>
            <person name="Liu J."/>
            <person name="Lv H."/>
            <person name="Li J."/>
            <person name="Wang J."/>
            <person name="Deng Y."/>
            <person name="Ran L."/>
            <person name="Shi X."/>
            <person name="Wang X."/>
            <person name="Wu Q."/>
            <person name="Li C."/>
            <person name="Ren X."/>
            <person name="Wang J."/>
            <person name="Wang X."/>
            <person name="Li D."/>
            <person name="Liu D."/>
            <person name="Zhang X."/>
            <person name="Ji Z."/>
            <person name="Zhao W."/>
            <person name="Sun Y."/>
            <person name="Zhang Z."/>
            <person name="Bao J."/>
            <person name="Han Y."/>
            <person name="Dong L."/>
            <person name="Ji J."/>
            <person name="Chen P."/>
            <person name="Wu S."/>
            <person name="Liu J."/>
            <person name="Xiao Y."/>
            <person name="Bu D."/>
            <person name="Tan J."/>
            <person name="Yang L."/>
            <person name="Ye C."/>
            <person name="Zhang J."/>
            <person name="Xu J."/>
            <person name="Zhou Y."/>
            <person name="Yu Y."/>
            <person name="Zhang B."/>
            <person name="Zhuang S."/>
            <person name="Wei H."/>
            <person name="Liu B."/>
            <person name="Lei M."/>
            <person name="Yu H."/>
            <person name="Li Y."/>
            <person name="Xu H."/>
            <person name="Wei S."/>
            <person name="He X."/>
            <person name="Fang L."/>
            <person name="Zhang Z."/>
            <person name="Zhang Y."/>
            <person name="Huang X."/>
            <person name="Su Z."/>
            <person name="Tong W."/>
            <person name="Li J."/>
            <person name="Tong Z."/>
            <person name="Li S."/>
            <person name="Ye J."/>
            <person name="Wang L."/>
            <person name="Fang L."/>
            <person name="Lei T."/>
            <person name="Chen C."/>
            <person name="Chen H."/>
            <person name="Xu Z."/>
            <person name="Li H."/>
            <person name="Huang H."/>
            <person name="Zhang F."/>
            <person name="Xu H."/>
            <person name="Li N."/>
            <person name="Zhao C."/>
            <person name="Li S."/>
            <person name="Dong L."/>
            <person name="Huang Y."/>
            <person name="Li L."/>
            <person name="Xi Y."/>
            <person name="Qi Q."/>
            <person name="Li W."/>
            <person name="Zhang B."/>
            <person name="Hu W."/>
            <person name="Zhang Y."/>
            <person name="Tian X."/>
            <person name="Jiao Y."/>
            <person name="Liang X."/>
            <person name="Jin J."/>
            <person name="Gao L."/>
            <person name="Zheng W."/>
            <person name="Hao B."/>
            <person name="Liu S."/>
            <person name="Wang W."/>
            <person name="Yuan L."/>
            <person name="Cao M."/>
            <person name="McDermott J."/>
            <person name="Samudrala R."/>
            <person name="Wang J."/>
            <person name="Wong G.K."/>
            <person name="Yang H."/>
        </authorList>
    </citation>
    <scope>NUCLEOTIDE SEQUENCE [LARGE SCALE GENOMIC DNA]</scope>
    <source>
        <strain evidence="7">cv. 93-11</strain>
    </source>
</reference>
<sequence length="133" mass="15226">MAVERAANADGQKITYSVIKHRMGDLFYRLVSQKFEDPAEGEDVLVAKFQKLYDDLTTGFRNLEDEARYPLIDANMKELLATGFMSNRGRQIVCSFLVRDMGIDWRMGAEWFETCLLDYDPASNYGNWTYGAG</sequence>
<dbReference type="GO" id="GO:0003904">
    <property type="term" value="F:deoxyribodipyrimidine photo-lyase activity"/>
    <property type="evidence" value="ECO:0007669"/>
    <property type="project" value="TreeGrafter"/>
</dbReference>
<name>B8B103_ORYSI</name>
<keyword evidence="2 4" id="KW-0285">Flavoprotein</keyword>
<dbReference type="HOGENOM" id="CLU_1910138_0_0_1"/>
<dbReference type="Gramene" id="BGIOSGA020744-TA">
    <property type="protein sequence ID" value="BGIOSGA020744-PA"/>
    <property type="gene ID" value="BGIOSGA020744"/>
</dbReference>
<dbReference type="Proteomes" id="UP000007015">
    <property type="component" value="Chromosome 6"/>
</dbReference>
<protein>
    <recommendedName>
        <fullName evidence="5">Cryptochrome/DNA photolyase FAD-binding domain-containing protein</fullName>
    </recommendedName>
</protein>
<dbReference type="PANTHER" id="PTHR11455">
    <property type="entry name" value="CRYPTOCHROME"/>
    <property type="match status" value="1"/>
</dbReference>
<comment type="cofactor">
    <cofactor evidence="4">
        <name>FAD</name>
        <dbReference type="ChEBI" id="CHEBI:57692"/>
    </cofactor>
    <text evidence="4">Binds 1 FAD per subunit.</text>
</comment>
<keyword evidence="7" id="KW-1185">Reference proteome</keyword>
<comment type="similarity">
    <text evidence="1">Belongs to the DNA photolyase class-1 family.</text>
</comment>
<dbReference type="STRING" id="39946.B8B103"/>
<evidence type="ECO:0000256" key="4">
    <source>
        <dbReference type="PIRSR" id="PIRSR602081-1"/>
    </source>
</evidence>
<evidence type="ECO:0000256" key="2">
    <source>
        <dbReference type="ARBA" id="ARBA00022630"/>
    </source>
</evidence>
<keyword evidence="3 4" id="KW-0274">FAD</keyword>
<dbReference type="Pfam" id="PF03441">
    <property type="entry name" value="FAD_binding_7"/>
    <property type="match status" value="1"/>
</dbReference>
<evidence type="ECO:0000313" key="6">
    <source>
        <dbReference type="EMBL" id="EEC81120.1"/>
    </source>
</evidence>
<organism evidence="6 7">
    <name type="scientific">Oryza sativa subsp. indica</name>
    <name type="common">Rice</name>
    <dbReference type="NCBI Taxonomy" id="39946"/>
    <lineage>
        <taxon>Eukaryota</taxon>
        <taxon>Viridiplantae</taxon>
        <taxon>Streptophyta</taxon>
        <taxon>Embryophyta</taxon>
        <taxon>Tracheophyta</taxon>
        <taxon>Spermatophyta</taxon>
        <taxon>Magnoliopsida</taxon>
        <taxon>Liliopsida</taxon>
        <taxon>Poales</taxon>
        <taxon>Poaceae</taxon>
        <taxon>BOP clade</taxon>
        <taxon>Oryzoideae</taxon>
        <taxon>Oryzeae</taxon>
        <taxon>Oryzinae</taxon>
        <taxon>Oryza</taxon>
        <taxon>Oryza sativa</taxon>
    </lineage>
</organism>